<proteinExistence type="predicted"/>
<name>A0A6C0D3E2_9ZZZZ</name>
<accession>A0A6C0D3E2</accession>
<dbReference type="AlphaFoldDB" id="A0A6C0D3E2"/>
<keyword evidence="1" id="KW-1133">Transmembrane helix</keyword>
<feature type="transmembrane region" description="Helical" evidence="1">
    <location>
        <begin position="119"/>
        <end position="139"/>
    </location>
</feature>
<keyword evidence="1" id="KW-0472">Membrane</keyword>
<sequence length="142" mass="16212">MSIQNITPINDRSMLLAEMIDFNNKYATYIKCNDPTNTTLCSPTDISLNTVVTAYQNLALFANNNPTVPNYSYDASLNYNVNMYNSNILRLRSELDEKMKELNSSSDSILSEEKNRYDITIYSGILWTILATSAIYYVFTKL</sequence>
<dbReference type="EMBL" id="MN739531">
    <property type="protein sequence ID" value="QHT11081.1"/>
    <property type="molecule type" value="Genomic_DNA"/>
</dbReference>
<keyword evidence="1" id="KW-0812">Transmembrane</keyword>
<evidence type="ECO:0000313" key="2">
    <source>
        <dbReference type="EMBL" id="QHT11081.1"/>
    </source>
</evidence>
<protein>
    <submittedName>
        <fullName evidence="2">Uncharacterized protein</fullName>
    </submittedName>
</protein>
<reference evidence="2" key="1">
    <citation type="journal article" date="2020" name="Nature">
        <title>Giant virus diversity and host interactions through global metagenomics.</title>
        <authorList>
            <person name="Schulz F."/>
            <person name="Roux S."/>
            <person name="Paez-Espino D."/>
            <person name="Jungbluth S."/>
            <person name="Walsh D.A."/>
            <person name="Denef V.J."/>
            <person name="McMahon K.D."/>
            <person name="Konstantinidis K.T."/>
            <person name="Eloe-Fadrosh E.A."/>
            <person name="Kyrpides N.C."/>
            <person name="Woyke T."/>
        </authorList>
    </citation>
    <scope>NUCLEOTIDE SEQUENCE</scope>
    <source>
        <strain evidence="2">GVMAG-M-3300023174-111</strain>
    </source>
</reference>
<evidence type="ECO:0000256" key="1">
    <source>
        <dbReference type="SAM" id="Phobius"/>
    </source>
</evidence>
<organism evidence="2">
    <name type="scientific">viral metagenome</name>
    <dbReference type="NCBI Taxonomy" id="1070528"/>
    <lineage>
        <taxon>unclassified sequences</taxon>
        <taxon>metagenomes</taxon>
        <taxon>organismal metagenomes</taxon>
    </lineage>
</organism>